<accession>A0A2R6RAE4</accession>
<evidence type="ECO:0000259" key="3">
    <source>
        <dbReference type="Pfam" id="PF20160"/>
    </source>
</evidence>
<protein>
    <submittedName>
        <fullName evidence="4">TMV resistance protein like</fullName>
    </submittedName>
</protein>
<dbReference type="OrthoDB" id="1901675at2759"/>
<comment type="caution">
    <text evidence="4">The sequence shown here is derived from an EMBL/GenBank/DDBJ whole genome shotgun (WGS) entry which is preliminary data.</text>
</comment>
<dbReference type="Pfam" id="PF20160">
    <property type="entry name" value="C-JID"/>
    <property type="match status" value="1"/>
</dbReference>
<dbReference type="OMA" id="PELINNC"/>
<name>A0A2R6RAE4_ACTCC</name>
<dbReference type="InterPro" id="IPR032675">
    <property type="entry name" value="LRR_dom_sf"/>
</dbReference>
<dbReference type="EMBL" id="NKQK01000008">
    <property type="protein sequence ID" value="PSS24525.1"/>
    <property type="molecule type" value="Genomic_DNA"/>
</dbReference>
<dbReference type="AlphaFoldDB" id="A0A2R6RAE4"/>
<evidence type="ECO:0000313" key="4">
    <source>
        <dbReference type="EMBL" id="PSS24525.1"/>
    </source>
</evidence>
<dbReference type="Gramene" id="PSS24525">
    <property type="protein sequence ID" value="PSS24525"/>
    <property type="gene ID" value="CEY00_Acc09350"/>
</dbReference>
<feature type="domain" description="C-JID" evidence="3">
    <location>
        <begin position="319"/>
        <end position="446"/>
    </location>
</feature>
<proteinExistence type="predicted"/>
<dbReference type="STRING" id="1590841.A0A2R6RAE4"/>
<keyword evidence="5" id="KW-1185">Reference proteome</keyword>
<dbReference type="PANTHER" id="PTHR16083:SF65">
    <property type="entry name" value="DISEASE RESISTANCE PROTEIN RPP8-LIKE"/>
    <property type="match status" value="1"/>
</dbReference>
<dbReference type="InterPro" id="IPR001611">
    <property type="entry name" value="Leu-rich_rpt"/>
</dbReference>
<dbReference type="Gene3D" id="3.80.10.10">
    <property type="entry name" value="Ribonuclease Inhibitor"/>
    <property type="match status" value="2"/>
</dbReference>
<dbReference type="InterPro" id="IPR045344">
    <property type="entry name" value="C-JID"/>
</dbReference>
<organism evidence="4 5">
    <name type="scientific">Actinidia chinensis var. chinensis</name>
    <name type="common">Chinese soft-hair kiwi</name>
    <dbReference type="NCBI Taxonomy" id="1590841"/>
    <lineage>
        <taxon>Eukaryota</taxon>
        <taxon>Viridiplantae</taxon>
        <taxon>Streptophyta</taxon>
        <taxon>Embryophyta</taxon>
        <taxon>Tracheophyta</taxon>
        <taxon>Spermatophyta</taxon>
        <taxon>Magnoliopsida</taxon>
        <taxon>eudicotyledons</taxon>
        <taxon>Gunneridae</taxon>
        <taxon>Pentapetalae</taxon>
        <taxon>asterids</taxon>
        <taxon>Ericales</taxon>
        <taxon>Actinidiaceae</taxon>
        <taxon>Actinidia</taxon>
    </lineage>
</organism>
<sequence length="513" mass="58004">MLRSLKILNLSRSHCLVNSPDFSHLPNLEKLKLKDCVNLVGVHESIGELERLVLLNLRGCKNLRKLPSEIVNLKSLEKLILSDCSMLDKLPPELGKMESLKVLHADGINQLSLNTGEVKPWHEHVWSWISRPKRSPECICFSLTSLPRSLLSLNLANCNLSGDGIPKDLGTLSSLQSLNLSGNPICSLPGSLKGLTKLWDLVLDYCTMLQSLPELPMSLAGLSLNECRSLEMVANIPKLFYSLNLDMVGCEKLVEVKGLFKLEPIGNIDLEMINNLSLTELDSMGMLEVELFSNLAGRIIKRAPTLQVLYECGIYSIFLPGSEIPGWFDKKSRGSSMSFTVPSLPHLKFRGLNICVVYTRAIDFDQAEWSCECMKISNKTKGLKWAYCPIYKGMAYEDKDVIWLSDWKMIVNQLMEGGDEVNVYVNMAQLFQVKEFGIRILYDDQEEEEGTQNNTSYTCHQNVIDLSVYRMKESEYMLNNHDTIKRAMDYERISGAKWDCPEITGEREVEEGE</sequence>
<evidence type="ECO:0000256" key="1">
    <source>
        <dbReference type="ARBA" id="ARBA00022614"/>
    </source>
</evidence>
<evidence type="ECO:0000313" key="5">
    <source>
        <dbReference type="Proteomes" id="UP000241394"/>
    </source>
</evidence>
<evidence type="ECO:0000256" key="2">
    <source>
        <dbReference type="ARBA" id="ARBA00022737"/>
    </source>
</evidence>
<dbReference type="InParanoid" id="A0A2R6RAE4"/>
<dbReference type="Pfam" id="PF00560">
    <property type="entry name" value="LRR_1"/>
    <property type="match status" value="2"/>
</dbReference>
<dbReference type="Proteomes" id="UP000241394">
    <property type="component" value="Chromosome LG8"/>
</dbReference>
<dbReference type="PANTHER" id="PTHR16083">
    <property type="entry name" value="LEUCINE RICH REPEAT CONTAINING PROTEIN"/>
    <property type="match status" value="1"/>
</dbReference>
<keyword evidence="1" id="KW-0433">Leucine-rich repeat</keyword>
<dbReference type="SUPFAM" id="SSF52058">
    <property type="entry name" value="L domain-like"/>
    <property type="match status" value="1"/>
</dbReference>
<keyword evidence="2" id="KW-0677">Repeat</keyword>
<reference evidence="4 5" key="1">
    <citation type="submission" date="2017-07" db="EMBL/GenBank/DDBJ databases">
        <title>An improved, manually edited Actinidia chinensis var. chinensis (kiwifruit) genome highlights the challenges associated with draft genomes and gene prediction in plants.</title>
        <authorList>
            <person name="Pilkington S."/>
            <person name="Crowhurst R."/>
            <person name="Hilario E."/>
            <person name="Nardozza S."/>
            <person name="Fraser L."/>
            <person name="Peng Y."/>
            <person name="Gunaseelan K."/>
            <person name="Simpson R."/>
            <person name="Tahir J."/>
            <person name="Deroles S."/>
            <person name="Templeton K."/>
            <person name="Luo Z."/>
            <person name="Davy M."/>
            <person name="Cheng C."/>
            <person name="Mcneilage M."/>
            <person name="Scaglione D."/>
            <person name="Liu Y."/>
            <person name="Zhang Q."/>
            <person name="Datson P."/>
            <person name="De Silva N."/>
            <person name="Gardiner S."/>
            <person name="Bassett H."/>
            <person name="Chagne D."/>
            <person name="Mccallum J."/>
            <person name="Dzierzon H."/>
            <person name="Deng C."/>
            <person name="Wang Y.-Y."/>
            <person name="Barron N."/>
            <person name="Manako K."/>
            <person name="Bowen J."/>
            <person name="Foster T."/>
            <person name="Erridge Z."/>
            <person name="Tiffin H."/>
            <person name="Waite C."/>
            <person name="Davies K."/>
            <person name="Grierson E."/>
            <person name="Laing W."/>
            <person name="Kirk R."/>
            <person name="Chen X."/>
            <person name="Wood M."/>
            <person name="Montefiori M."/>
            <person name="Brummell D."/>
            <person name="Schwinn K."/>
            <person name="Catanach A."/>
            <person name="Fullerton C."/>
            <person name="Li D."/>
            <person name="Meiyalaghan S."/>
            <person name="Nieuwenhuizen N."/>
            <person name="Read N."/>
            <person name="Prakash R."/>
            <person name="Hunter D."/>
            <person name="Zhang H."/>
            <person name="Mckenzie M."/>
            <person name="Knabel M."/>
            <person name="Harris A."/>
            <person name="Allan A."/>
            <person name="Chen A."/>
            <person name="Janssen B."/>
            <person name="Plunkett B."/>
            <person name="Dwamena C."/>
            <person name="Voogd C."/>
            <person name="Leif D."/>
            <person name="Lafferty D."/>
            <person name="Souleyre E."/>
            <person name="Varkonyi-Gasic E."/>
            <person name="Gambi F."/>
            <person name="Hanley J."/>
            <person name="Yao J.-L."/>
            <person name="Cheung J."/>
            <person name="David K."/>
            <person name="Warren B."/>
            <person name="Marsh K."/>
            <person name="Snowden K."/>
            <person name="Lin-Wang K."/>
            <person name="Brian L."/>
            <person name="Martinez-Sanchez M."/>
            <person name="Wang M."/>
            <person name="Ileperuma N."/>
            <person name="Macnee N."/>
            <person name="Campin R."/>
            <person name="Mcatee P."/>
            <person name="Drummond R."/>
            <person name="Espley R."/>
            <person name="Ireland H."/>
            <person name="Wu R."/>
            <person name="Atkinson R."/>
            <person name="Karunairetnam S."/>
            <person name="Bulley S."/>
            <person name="Chunkath S."/>
            <person name="Hanley Z."/>
            <person name="Storey R."/>
            <person name="Thrimawithana A."/>
            <person name="Thomson S."/>
            <person name="David C."/>
            <person name="Testolin R."/>
        </authorList>
    </citation>
    <scope>NUCLEOTIDE SEQUENCE [LARGE SCALE GENOMIC DNA]</scope>
    <source>
        <strain evidence="5">cv. Red5</strain>
        <tissue evidence="4">Young leaf</tissue>
    </source>
</reference>
<dbReference type="PROSITE" id="PS51450">
    <property type="entry name" value="LRR"/>
    <property type="match status" value="1"/>
</dbReference>
<gene>
    <name evidence="4" type="ORF">CEY00_Acc09350</name>
</gene>
<reference evidence="5" key="2">
    <citation type="journal article" date="2018" name="BMC Genomics">
        <title>A manually annotated Actinidia chinensis var. chinensis (kiwifruit) genome highlights the challenges associated with draft genomes and gene prediction in plants.</title>
        <authorList>
            <person name="Pilkington S.M."/>
            <person name="Crowhurst R."/>
            <person name="Hilario E."/>
            <person name="Nardozza S."/>
            <person name="Fraser L."/>
            <person name="Peng Y."/>
            <person name="Gunaseelan K."/>
            <person name="Simpson R."/>
            <person name="Tahir J."/>
            <person name="Deroles S.C."/>
            <person name="Templeton K."/>
            <person name="Luo Z."/>
            <person name="Davy M."/>
            <person name="Cheng C."/>
            <person name="McNeilage M."/>
            <person name="Scaglione D."/>
            <person name="Liu Y."/>
            <person name="Zhang Q."/>
            <person name="Datson P."/>
            <person name="De Silva N."/>
            <person name="Gardiner S.E."/>
            <person name="Bassett H."/>
            <person name="Chagne D."/>
            <person name="McCallum J."/>
            <person name="Dzierzon H."/>
            <person name="Deng C."/>
            <person name="Wang Y.Y."/>
            <person name="Barron L."/>
            <person name="Manako K."/>
            <person name="Bowen J."/>
            <person name="Foster T.M."/>
            <person name="Erridge Z.A."/>
            <person name="Tiffin H."/>
            <person name="Waite C.N."/>
            <person name="Davies K.M."/>
            <person name="Grierson E.P."/>
            <person name="Laing W.A."/>
            <person name="Kirk R."/>
            <person name="Chen X."/>
            <person name="Wood M."/>
            <person name="Montefiori M."/>
            <person name="Brummell D.A."/>
            <person name="Schwinn K.E."/>
            <person name="Catanach A."/>
            <person name="Fullerton C."/>
            <person name="Li D."/>
            <person name="Meiyalaghan S."/>
            <person name="Nieuwenhuizen N."/>
            <person name="Read N."/>
            <person name="Prakash R."/>
            <person name="Hunter D."/>
            <person name="Zhang H."/>
            <person name="McKenzie M."/>
            <person name="Knabel M."/>
            <person name="Harris A."/>
            <person name="Allan A.C."/>
            <person name="Gleave A."/>
            <person name="Chen A."/>
            <person name="Janssen B.J."/>
            <person name="Plunkett B."/>
            <person name="Ampomah-Dwamena C."/>
            <person name="Voogd C."/>
            <person name="Leif D."/>
            <person name="Lafferty D."/>
            <person name="Souleyre E.J.F."/>
            <person name="Varkonyi-Gasic E."/>
            <person name="Gambi F."/>
            <person name="Hanley J."/>
            <person name="Yao J.L."/>
            <person name="Cheung J."/>
            <person name="David K.M."/>
            <person name="Warren B."/>
            <person name="Marsh K."/>
            <person name="Snowden K.C."/>
            <person name="Lin-Wang K."/>
            <person name="Brian L."/>
            <person name="Martinez-Sanchez M."/>
            <person name="Wang M."/>
            <person name="Ileperuma N."/>
            <person name="Macnee N."/>
            <person name="Campin R."/>
            <person name="McAtee P."/>
            <person name="Drummond R.S.M."/>
            <person name="Espley R.V."/>
            <person name="Ireland H.S."/>
            <person name="Wu R."/>
            <person name="Atkinson R.G."/>
            <person name="Karunairetnam S."/>
            <person name="Bulley S."/>
            <person name="Chunkath S."/>
            <person name="Hanley Z."/>
            <person name="Storey R."/>
            <person name="Thrimawithana A.H."/>
            <person name="Thomson S."/>
            <person name="David C."/>
            <person name="Testolin R."/>
            <person name="Huang H."/>
            <person name="Hellens R.P."/>
            <person name="Schaffer R.J."/>
        </authorList>
    </citation>
    <scope>NUCLEOTIDE SEQUENCE [LARGE SCALE GENOMIC DNA]</scope>
    <source>
        <strain evidence="5">cv. Red5</strain>
    </source>
</reference>